<dbReference type="CDD" id="cd17504">
    <property type="entry name" value="MFS_MMR_MDR_like"/>
    <property type="match status" value="1"/>
</dbReference>
<evidence type="ECO:0000313" key="8">
    <source>
        <dbReference type="Proteomes" id="UP000466039"/>
    </source>
</evidence>
<evidence type="ECO:0000256" key="5">
    <source>
        <dbReference type="SAM" id="Phobius"/>
    </source>
</evidence>
<feature type="transmembrane region" description="Helical" evidence="5">
    <location>
        <begin position="427"/>
        <end position="449"/>
    </location>
</feature>
<feature type="transmembrane region" description="Helical" evidence="5">
    <location>
        <begin position="184"/>
        <end position="203"/>
    </location>
</feature>
<organism evidence="7 8">
    <name type="scientific">Mycolicibacterium monacense</name>
    <name type="common">Mycobacterium monacense</name>
    <dbReference type="NCBI Taxonomy" id="85693"/>
    <lineage>
        <taxon>Bacteria</taxon>
        <taxon>Bacillati</taxon>
        <taxon>Actinomycetota</taxon>
        <taxon>Actinomycetes</taxon>
        <taxon>Mycobacteriales</taxon>
        <taxon>Mycobacteriaceae</taxon>
        <taxon>Mycolicibacterium</taxon>
    </lineage>
</organism>
<feature type="transmembrane region" description="Helical" evidence="5">
    <location>
        <begin position="158"/>
        <end position="178"/>
    </location>
</feature>
<feature type="transmembrane region" description="Helical" evidence="5">
    <location>
        <begin position="129"/>
        <end position="146"/>
    </location>
</feature>
<dbReference type="Pfam" id="PF07690">
    <property type="entry name" value="MFS_1"/>
    <property type="match status" value="1"/>
</dbReference>
<proteinExistence type="predicted"/>
<accession>A0AAD1IS31</accession>
<feature type="transmembrane region" description="Helical" evidence="5">
    <location>
        <begin position="65"/>
        <end position="85"/>
    </location>
</feature>
<gene>
    <name evidence="7" type="ORF">MMON_07790</name>
</gene>
<dbReference type="SUPFAM" id="SSF103473">
    <property type="entry name" value="MFS general substrate transporter"/>
    <property type="match status" value="1"/>
</dbReference>
<dbReference type="SUPFAM" id="SSF46785">
    <property type="entry name" value="Winged helix' DNA-binding domain"/>
    <property type="match status" value="1"/>
</dbReference>
<evidence type="ECO:0000259" key="6">
    <source>
        <dbReference type="PROSITE" id="PS50850"/>
    </source>
</evidence>
<keyword evidence="4 5" id="KW-0472">Membrane</keyword>
<keyword evidence="2 5" id="KW-0812">Transmembrane</keyword>
<feature type="transmembrane region" description="Helical" evidence="5">
    <location>
        <begin position="240"/>
        <end position="264"/>
    </location>
</feature>
<dbReference type="Proteomes" id="UP000466039">
    <property type="component" value="Chromosome"/>
</dbReference>
<feature type="domain" description="Major facilitator superfamily (MFS) profile" evidence="6">
    <location>
        <begin position="31"/>
        <end position="481"/>
    </location>
</feature>
<dbReference type="InterPro" id="IPR036259">
    <property type="entry name" value="MFS_trans_sf"/>
</dbReference>
<dbReference type="Gene3D" id="1.20.1250.20">
    <property type="entry name" value="MFS general substrate transporter like domains"/>
    <property type="match status" value="1"/>
</dbReference>
<feature type="transmembrane region" description="Helical" evidence="5">
    <location>
        <begin position="30"/>
        <end position="53"/>
    </location>
</feature>
<feature type="transmembrane region" description="Helical" evidence="5">
    <location>
        <begin position="328"/>
        <end position="347"/>
    </location>
</feature>
<name>A0AAD1IS31_MYCMB</name>
<comment type="subcellular location">
    <subcellularLocation>
        <location evidence="1">Cell membrane</location>
        <topology evidence="1">Multi-pass membrane protein</topology>
    </subcellularLocation>
</comment>
<evidence type="ECO:0000313" key="7">
    <source>
        <dbReference type="EMBL" id="BBZ59478.1"/>
    </source>
</evidence>
<feature type="transmembrane region" description="Helical" evidence="5">
    <location>
        <begin position="97"/>
        <end position="123"/>
    </location>
</feature>
<dbReference type="InterPro" id="IPR036390">
    <property type="entry name" value="WH_DNA-bd_sf"/>
</dbReference>
<dbReference type="PANTHER" id="PTHR42718:SF35">
    <property type="entry name" value="BLL0718 PROTEIN"/>
    <property type="match status" value="1"/>
</dbReference>
<dbReference type="InterPro" id="IPR011701">
    <property type="entry name" value="MFS"/>
</dbReference>
<keyword evidence="3 5" id="KW-1133">Transmembrane helix</keyword>
<feature type="transmembrane region" description="Helical" evidence="5">
    <location>
        <begin position="215"/>
        <end position="234"/>
    </location>
</feature>
<evidence type="ECO:0000256" key="1">
    <source>
        <dbReference type="ARBA" id="ARBA00004651"/>
    </source>
</evidence>
<evidence type="ECO:0000256" key="4">
    <source>
        <dbReference type="ARBA" id="ARBA00023136"/>
    </source>
</evidence>
<reference evidence="7 8" key="1">
    <citation type="journal article" date="2019" name="Emerg. Microbes Infect.">
        <title>Comprehensive subspecies identification of 175 nontuberculous mycobacteria species based on 7547 genomic profiles.</title>
        <authorList>
            <person name="Matsumoto Y."/>
            <person name="Kinjo T."/>
            <person name="Motooka D."/>
            <person name="Nabeya D."/>
            <person name="Jung N."/>
            <person name="Uechi K."/>
            <person name="Horii T."/>
            <person name="Iida T."/>
            <person name="Fujita J."/>
            <person name="Nakamura S."/>
        </authorList>
    </citation>
    <scope>NUCLEOTIDE SEQUENCE [LARGE SCALE GENOMIC DNA]</scope>
    <source>
        <strain evidence="7 8">JCM 15658</strain>
    </source>
</reference>
<evidence type="ECO:0000256" key="3">
    <source>
        <dbReference type="ARBA" id="ARBA00022989"/>
    </source>
</evidence>
<dbReference type="GO" id="GO:0022857">
    <property type="term" value="F:transmembrane transporter activity"/>
    <property type="evidence" value="ECO:0007669"/>
    <property type="project" value="InterPro"/>
</dbReference>
<sequence length="649" mass="65996">MGSIPVVARHGVETSAADAAAVAARVRPNVLVAVLAAAGISVSLMQTLIIPLIPELPTLLRTGPANASWAITATLLTAAVATPLFGRLGDIYGPKPVLMTCAALLTAGSVIAAVSTSLIPVIVGRGLQGFGMPIIPLGISVLRAAVPADRVGSAMGIMSASLGVGGALGLPLSAVIAQNFNWHVLFWFAAGLGAAALICFAVLVPPVGSRTSERVDLLGAVGLAGGLTTLLLAISKGQTWGWTSTTTVSLFAASPVIFAVFAWWQLRAPAPIVDLRTTVRRPVLTTNLASVGVGFGLFALSLVAPQVLELPTQTGYGLGQSMLHAGLWMAPGGLAMMVSAPIAARIAAVTGPRLTLVIGCAIISVSYLAGLQLLDSPVEVLILNVAVSVGVGFAFASLPALINAAVPIAETAAANGINALARSLGTSVSSAVMGAVLAGMTTSFAGRVLPSLEGFHTALIIAACAAGVAGLIALAIPKPAPAIAQVHSEPGPPVHDLEAVLTRLGRHSALGTYADGTSTPFLGRRTYVLLTHLEEAGPASVEEIADALGVDAATVGSEAFVMLRDGLVAPVAQDSPPAWSGRTPRFALTVGGRDRLRRQRSHKVAGLRRAVDGWDHADVEALVGYVTRLSDDIDGARRGVRPVTGRSAP</sequence>
<keyword evidence="8" id="KW-1185">Reference proteome</keyword>
<dbReference type="AlphaFoldDB" id="A0AAD1IS31"/>
<dbReference type="PANTHER" id="PTHR42718">
    <property type="entry name" value="MAJOR FACILITATOR SUPERFAMILY MULTIDRUG TRANSPORTER MFSC"/>
    <property type="match status" value="1"/>
</dbReference>
<dbReference type="GO" id="GO:0005886">
    <property type="term" value="C:plasma membrane"/>
    <property type="evidence" value="ECO:0007669"/>
    <property type="project" value="UniProtKB-SubCell"/>
</dbReference>
<evidence type="ECO:0000256" key="2">
    <source>
        <dbReference type="ARBA" id="ARBA00022692"/>
    </source>
</evidence>
<dbReference type="Gene3D" id="1.10.10.10">
    <property type="entry name" value="Winged helix-like DNA-binding domain superfamily/Winged helix DNA-binding domain"/>
    <property type="match status" value="1"/>
</dbReference>
<feature type="transmembrane region" description="Helical" evidence="5">
    <location>
        <begin position="354"/>
        <end position="374"/>
    </location>
</feature>
<dbReference type="InterPro" id="IPR036388">
    <property type="entry name" value="WH-like_DNA-bd_sf"/>
</dbReference>
<dbReference type="PROSITE" id="PS50850">
    <property type="entry name" value="MFS"/>
    <property type="match status" value="1"/>
</dbReference>
<feature type="transmembrane region" description="Helical" evidence="5">
    <location>
        <begin position="284"/>
        <end position="308"/>
    </location>
</feature>
<dbReference type="EMBL" id="AP022617">
    <property type="protein sequence ID" value="BBZ59478.1"/>
    <property type="molecule type" value="Genomic_DNA"/>
</dbReference>
<feature type="transmembrane region" description="Helical" evidence="5">
    <location>
        <begin position="455"/>
        <end position="476"/>
    </location>
</feature>
<protein>
    <submittedName>
        <fullName evidence="7">MFS transporter</fullName>
    </submittedName>
</protein>
<dbReference type="InterPro" id="IPR020846">
    <property type="entry name" value="MFS_dom"/>
</dbReference>
<feature type="transmembrane region" description="Helical" evidence="5">
    <location>
        <begin position="380"/>
        <end position="406"/>
    </location>
</feature>
<dbReference type="Gene3D" id="1.20.1720.10">
    <property type="entry name" value="Multidrug resistance protein D"/>
    <property type="match status" value="1"/>
</dbReference>